<organism evidence="1 2">
    <name type="scientific">Eleusine coracana subsp. coracana</name>
    <dbReference type="NCBI Taxonomy" id="191504"/>
    <lineage>
        <taxon>Eukaryota</taxon>
        <taxon>Viridiplantae</taxon>
        <taxon>Streptophyta</taxon>
        <taxon>Embryophyta</taxon>
        <taxon>Tracheophyta</taxon>
        <taxon>Spermatophyta</taxon>
        <taxon>Magnoliopsida</taxon>
        <taxon>Liliopsida</taxon>
        <taxon>Poales</taxon>
        <taxon>Poaceae</taxon>
        <taxon>PACMAD clade</taxon>
        <taxon>Chloridoideae</taxon>
        <taxon>Cynodonteae</taxon>
        <taxon>Eleusininae</taxon>
        <taxon>Eleusine</taxon>
    </lineage>
</organism>
<proteinExistence type="predicted"/>
<reference evidence="1" key="1">
    <citation type="journal article" date="2018" name="DNA Res.">
        <title>Multiple hybrid de novo genome assembly of finger millet, an orphan allotetraploid crop.</title>
        <authorList>
            <person name="Hatakeyama M."/>
            <person name="Aluri S."/>
            <person name="Balachadran M.T."/>
            <person name="Sivarajan S.R."/>
            <person name="Patrignani A."/>
            <person name="Gruter S."/>
            <person name="Poveda L."/>
            <person name="Shimizu-Inatsugi R."/>
            <person name="Baeten J."/>
            <person name="Francoijs K.J."/>
            <person name="Nataraja K.N."/>
            <person name="Reddy Y.A.N."/>
            <person name="Phadnis S."/>
            <person name="Ravikumar R.L."/>
            <person name="Schlapbach R."/>
            <person name="Sreeman S.M."/>
            <person name="Shimizu K.K."/>
        </authorList>
    </citation>
    <scope>NUCLEOTIDE SEQUENCE</scope>
</reference>
<dbReference type="PANTHER" id="PTHR33116">
    <property type="entry name" value="REVERSE TRANSCRIPTASE ZINC-BINDING DOMAIN-CONTAINING PROTEIN-RELATED-RELATED"/>
    <property type="match status" value="1"/>
</dbReference>
<sequence>MCLSTGGKEVVTKAVAQAVPTYSMSCFRLPQGLCQHIDGLLRSFWWGSKEGKRRTCWVAWENMTKPKYMGGMVFHDIELFNLALLARQAWRIM</sequence>
<dbReference type="AlphaFoldDB" id="A0AAV5EYW1"/>
<name>A0AAV5EYW1_ELECO</name>
<dbReference type="PANTHER" id="PTHR33116:SF86">
    <property type="entry name" value="REVERSE TRANSCRIPTASE DOMAIN-CONTAINING PROTEIN"/>
    <property type="match status" value="1"/>
</dbReference>
<comment type="caution">
    <text evidence="1">The sequence shown here is derived from an EMBL/GenBank/DDBJ whole genome shotgun (WGS) entry which is preliminary data.</text>
</comment>
<dbReference type="Proteomes" id="UP001054889">
    <property type="component" value="Unassembled WGS sequence"/>
</dbReference>
<gene>
    <name evidence="1" type="primary">gb15818</name>
    <name evidence="1" type="ORF">PR202_gb15818</name>
</gene>
<protein>
    <submittedName>
        <fullName evidence="1">Uncharacterized protein</fullName>
    </submittedName>
</protein>
<accession>A0AAV5EYW1</accession>
<keyword evidence="2" id="KW-1185">Reference proteome</keyword>
<reference evidence="1" key="2">
    <citation type="submission" date="2021-12" db="EMBL/GenBank/DDBJ databases">
        <title>Resequencing data analysis of finger millet.</title>
        <authorList>
            <person name="Hatakeyama M."/>
            <person name="Aluri S."/>
            <person name="Balachadran M.T."/>
            <person name="Sivarajan S.R."/>
            <person name="Poveda L."/>
            <person name="Shimizu-Inatsugi R."/>
            <person name="Schlapbach R."/>
            <person name="Sreeman S.M."/>
            <person name="Shimizu K.K."/>
        </authorList>
    </citation>
    <scope>NUCLEOTIDE SEQUENCE</scope>
</reference>
<evidence type="ECO:0000313" key="2">
    <source>
        <dbReference type="Proteomes" id="UP001054889"/>
    </source>
</evidence>
<evidence type="ECO:0000313" key="1">
    <source>
        <dbReference type="EMBL" id="GJN27769.1"/>
    </source>
</evidence>
<dbReference type="EMBL" id="BQKI01000079">
    <property type="protein sequence ID" value="GJN27769.1"/>
    <property type="molecule type" value="Genomic_DNA"/>
</dbReference>